<gene>
    <name evidence="2" type="ORF">QYM36_002000</name>
</gene>
<evidence type="ECO:0000256" key="1">
    <source>
        <dbReference type="SAM" id="Phobius"/>
    </source>
</evidence>
<keyword evidence="3" id="KW-1185">Reference proteome</keyword>
<dbReference type="AlphaFoldDB" id="A0AA88IBI3"/>
<feature type="non-terminal residue" evidence="2">
    <location>
        <position position="87"/>
    </location>
</feature>
<keyword evidence="1" id="KW-0472">Membrane</keyword>
<sequence length="87" mass="9270">VLSIISFVRSVAYGGQSSNVYYGSIVGAILLLIASIFLVIAVRTRRSIYCWPYMILSAIIIVTMIVNLVGSIFGGDGTTGVISIVII</sequence>
<feature type="transmembrane region" description="Helical" evidence="1">
    <location>
        <begin position="53"/>
        <end position="73"/>
    </location>
</feature>
<evidence type="ECO:0000313" key="2">
    <source>
        <dbReference type="EMBL" id="KAK2723516.1"/>
    </source>
</evidence>
<keyword evidence="1" id="KW-1133">Transmembrane helix</keyword>
<proteinExistence type="predicted"/>
<keyword evidence="1" id="KW-0812">Transmembrane</keyword>
<name>A0AA88IBI3_ARTSF</name>
<dbReference type="Proteomes" id="UP001187531">
    <property type="component" value="Unassembled WGS sequence"/>
</dbReference>
<reference evidence="2" key="1">
    <citation type="submission" date="2023-07" db="EMBL/GenBank/DDBJ databases">
        <title>Chromosome-level genome assembly of Artemia franciscana.</title>
        <authorList>
            <person name="Jo E."/>
        </authorList>
    </citation>
    <scope>NUCLEOTIDE SEQUENCE</scope>
    <source>
        <tissue evidence="2">Whole body</tissue>
    </source>
</reference>
<organism evidence="2 3">
    <name type="scientific">Artemia franciscana</name>
    <name type="common">Brine shrimp</name>
    <name type="synonym">Artemia sanfranciscana</name>
    <dbReference type="NCBI Taxonomy" id="6661"/>
    <lineage>
        <taxon>Eukaryota</taxon>
        <taxon>Metazoa</taxon>
        <taxon>Ecdysozoa</taxon>
        <taxon>Arthropoda</taxon>
        <taxon>Crustacea</taxon>
        <taxon>Branchiopoda</taxon>
        <taxon>Anostraca</taxon>
        <taxon>Artemiidae</taxon>
        <taxon>Artemia</taxon>
    </lineage>
</organism>
<dbReference type="EMBL" id="JAVRJZ010000004">
    <property type="protein sequence ID" value="KAK2723516.1"/>
    <property type="molecule type" value="Genomic_DNA"/>
</dbReference>
<feature type="transmembrane region" description="Helical" evidence="1">
    <location>
        <begin position="20"/>
        <end position="41"/>
    </location>
</feature>
<protein>
    <submittedName>
        <fullName evidence="2">Uncharacterized protein</fullName>
    </submittedName>
</protein>
<feature type="non-terminal residue" evidence="2">
    <location>
        <position position="1"/>
    </location>
</feature>
<evidence type="ECO:0000313" key="3">
    <source>
        <dbReference type="Proteomes" id="UP001187531"/>
    </source>
</evidence>
<accession>A0AA88IBI3</accession>
<comment type="caution">
    <text evidence="2">The sequence shown here is derived from an EMBL/GenBank/DDBJ whole genome shotgun (WGS) entry which is preliminary data.</text>
</comment>